<dbReference type="PATRIC" id="fig|279058.17.peg.71"/>
<dbReference type="PROSITE" id="PS51257">
    <property type="entry name" value="PROKAR_LIPOPROTEIN"/>
    <property type="match status" value="1"/>
</dbReference>
<dbReference type="RefSeq" id="WP_061531831.1">
    <property type="nucleotide sequence ID" value="NZ_CP013233.1"/>
</dbReference>
<keyword evidence="3" id="KW-1185">Reference proteome</keyword>
<feature type="chain" id="PRO_5007277833" evidence="1">
    <location>
        <begin position="20"/>
        <end position="130"/>
    </location>
</feature>
<dbReference type="EMBL" id="CP013235">
    <property type="protein sequence ID" value="AMP07890.1"/>
    <property type="molecule type" value="Genomic_DNA"/>
</dbReference>
<gene>
    <name evidence="2" type="ORF">CAter282_0066</name>
</gene>
<dbReference type="Proteomes" id="UP000071778">
    <property type="component" value="Chromosome"/>
</dbReference>
<dbReference type="AlphaFoldDB" id="A0A127QCX9"/>
<keyword evidence="1" id="KW-0732">Signal</keyword>
<organism evidence="2 3">
    <name type="scientific">Collimonas arenae</name>
    <dbReference type="NCBI Taxonomy" id="279058"/>
    <lineage>
        <taxon>Bacteria</taxon>
        <taxon>Pseudomonadati</taxon>
        <taxon>Pseudomonadota</taxon>
        <taxon>Betaproteobacteria</taxon>
        <taxon>Burkholderiales</taxon>
        <taxon>Oxalobacteraceae</taxon>
        <taxon>Collimonas</taxon>
    </lineage>
</organism>
<reference evidence="2 3" key="1">
    <citation type="submission" date="2015-11" db="EMBL/GenBank/DDBJ databases">
        <title>Exploring the genomic traits of fungus-feeding bacterial genus Collimonas.</title>
        <authorList>
            <person name="Song C."/>
            <person name="Schmidt R."/>
            <person name="de Jager V."/>
            <person name="Krzyzanowska D."/>
            <person name="Jongedijk E."/>
            <person name="Cankar K."/>
            <person name="Beekwilder J."/>
            <person name="van Veen A."/>
            <person name="de Boer W."/>
            <person name="van Veen J.A."/>
            <person name="Garbeva P."/>
        </authorList>
    </citation>
    <scope>NUCLEOTIDE SEQUENCE [LARGE SCALE GENOMIC DNA]</scope>
    <source>
        <strain evidence="2 3">Ter282</strain>
    </source>
</reference>
<evidence type="ECO:0000313" key="2">
    <source>
        <dbReference type="EMBL" id="AMP07890.1"/>
    </source>
</evidence>
<proteinExistence type="predicted"/>
<accession>A0A127QCX9</accession>
<name>A0A127QCX9_9BURK</name>
<protein>
    <submittedName>
        <fullName evidence="2">Uncharacterized protein</fullName>
    </submittedName>
</protein>
<sequence>MIRAVIFSIAASAVLPAWAGCPAAEGLIAQYGISFSGFKQTLPRVSAPAESPAQASELVTIALPNKNGNVSDGYVHSALINKNLKRAWILRTGGFAGVYEWYGPVALPSSDFAGCIGEPGRLPQPSTATR</sequence>
<evidence type="ECO:0000256" key="1">
    <source>
        <dbReference type="SAM" id="SignalP"/>
    </source>
</evidence>
<dbReference type="OrthoDB" id="8756450at2"/>
<feature type="signal peptide" evidence="1">
    <location>
        <begin position="1"/>
        <end position="19"/>
    </location>
</feature>
<evidence type="ECO:0000313" key="3">
    <source>
        <dbReference type="Proteomes" id="UP000071778"/>
    </source>
</evidence>